<evidence type="ECO:0000256" key="1">
    <source>
        <dbReference type="ARBA" id="ARBA00009995"/>
    </source>
</evidence>
<evidence type="ECO:0000313" key="8">
    <source>
        <dbReference type="WBParaSite" id="jg21254"/>
    </source>
</evidence>
<dbReference type="Pfam" id="PF00201">
    <property type="entry name" value="UDPGT"/>
    <property type="match status" value="1"/>
</dbReference>
<comment type="catalytic activity">
    <reaction evidence="4 6">
        <text>glucuronate acceptor + UDP-alpha-D-glucuronate = acceptor beta-D-glucuronoside + UDP + H(+)</text>
        <dbReference type="Rhea" id="RHEA:21032"/>
        <dbReference type="ChEBI" id="CHEBI:15378"/>
        <dbReference type="ChEBI" id="CHEBI:58052"/>
        <dbReference type="ChEBI" id="CHEBI:58223"/>
        <dbReference type="ChEBI" id="CHEBI:132367"/>
        <dbReference type="ChEBI" id="CHEBI:132368"/>
        <dbReference type="EC" id="2.4.1.17"/>
    </reaction>
</comment>
<dbReference type="Gene3D" id="3.40.50.2000">
    <property type="entry name" value="Glycogen Phosphorylase B"/>
    <property type="match status" value="1"/>
</dbReference>
<dbReference type="InterPro" id="IPR035595">
    <property type="entry name" value="UDP_glycos_trans_CS"/>
</dbReference>
<dbReference type="AlphaFoldDB" id="A0A915DNA3"/>
<comment type="similarity">
    <text evidence="1 5">Belongs to the UDP-glycosyltransferase family.</text>
</comment>
<reference evidence="8" key="1">
    <citation type="submission" date="2022-11" db="UniProtKB">
        <authorList>
            <consortium name="WormBaseParasite"/>
        </authorList>
    </citation>
    <scope>IDENTIFICATION</scope>
</reference>
<protein>
    <recommendedName>
        <fullName evidence="6">UDP-glucuronosyltransferase</fullName>
        <ecNumber evidence="6">2.4.1.17</ecNumber>
    </recommendedName>
</protein>
<dbReference type="SUPFAM" id="SSF53756">
    <property type="entry name" value="UDP-Glycosyltransferase/glycogen phosphorylase"/>
    <property type="match status" value="1"/>
</dbReference>
<dbReference type="Proteomes" id="UP000887574">
    <property type="component" value="Unplaced"/>
</dbReference>
<evidence type="ECO:0000313" key="7">
    <source>
        <dbReference type="Proteomes" id="UP000887574"/>
    </source>
</evidence>
<dbReference type="WBParaSite" id="jg21254">
    <property type="protein sequence ID" value="jg21254"/>
    <property type="gene ID" value="jg21254"/>
</dbReference>
<keyword evidence="7" id="KW-1185">Reference proteome</keyword>
<dbReference type="InterPro" id="IPR002213">
    <property type="entry name" value="UDP_glucos_trans"/>
</dbReference>
<dbReference type="PANTHER" id="PTHR48043:SF145">
    <property type="entry name" value="FI06409P-RELATED"/>
    <property type="match status" value="1"/>
</dbReference>
<accession>A0A915DNA3</accession>
<dbReference type="CDD" id="cd03784">
    <property type="entry name" value="GT1_Gtf-like"/>
    <property type="match status" value="1"/>
</dbReference>
<evidence type="ECO:0000256" key="6">
    <source>
        <dbReference type="RuleBase" id="RU362059"/>
    </source>
</evidence>
<dbReference type="EC" id="2.4.1.17" evidence="6"/>
<dbReference type="GO" id="GO:0016020">
    <property type="term" value="C:membrane"/>
    <property type="evidence" value="ECO:0007669"/>
    <property type="project" value="UniProtKB-SubCell"/>
</dbReference>
<evidence type="ECO:0000256" key="3">
    <source>
        <dbReference type="ARBA" id="ARBA00022679"/>
    </source>
</evidence>
<evidence type="ECO:0000256" key="4">
    <source>
        <dbReference type="ARBA" id="ARBA00047475"/>
    </source>
</evidence>
<keyword evidence="2 5" id="KW-0328">Glycosyltransferase</keyword>
<sequence length="325" mass="36568">MNLCFCTQEHTTKRKLKILLDNPSVAYSHIQFVGKLADVLVEAGHDVHVLMLNVDLVLQTTQEAASFASAPFGIPIISSYVPNMHWPTMNGPNMNFWERAMNFSLTYMILNLREYATNSRESFGPDFPSIKKLLKCSLIFTNTNEFFEFPHPISNKVKYIGGIVQSKAKPLTKKIKSILDNSDSGQNERTNEKILPDRLFSLPTYDFIWKLKLGDNESSMFASAPNVHVVEWFDQKAILEHPNVKAFMTHCGLNSMHEAILSAVPMIGSPLFGDQLYNVALMVNKGIGDTDEAPPRSSSGNISFKPWILSIIIRVALYPVSRPSW</sequence>
<keyword evidence="3 5" id="KW-0808">Transferase</keyword>
<dbReference type="PANTHER" id="PTHR48043">
    <property type="entry name" value="EG:EG0003.4 PROTEIN-RELATED"/>
    <property type="match status" value="1"/>
</dbReference>
<comment type="subcellular location">
    <subcellularLocation>
        <location evidence="6">Membrane</location>
        <topology evidence="6">Single-pass membrane protein</topology>
    </subcellularLocation>
</comment>
<proteinExistence type="inferred from homology"/>
<name>A0A915DNA3_9BILA</name>
<dbReference type="PROSITE" id="PS00375">
    <property type="entry name" value="UDPGT"/>
    <property type="match status" value="1"/>
</dbReference>
<organism evidence="7 8">
    <name type="scientific">Ditylenchus dipsaci</name>
    <dbReference type="NCBI Taxonomy" id="166011"/>
    <lineage>
        <taxon>Eukaryota</taxon>
        <taxon>Metazoa</taxon>
        <taxon>Ecdysozoa</taxon>
        <taxon>Nematoda</taxon>
        <taxon>Chromadorea</taxon>
        <taxon>Rhabditida</taxon>
        <taxon>Tylenchina</taxon>
        <taxon>Tylenchomorpha</taxon>
        <taxon>Sphaerularioidea</taxon>
        <taxon>Anguinidae</taxon>
        <taxon>Anguininae</taxon>
        <taxon>Ditylenchus</taxon>
    </lineage>
</organism>
<dbReference type="InterPro" id="IPR050271">
    <property type="entry name" value="UDP-glycosyltransferase"/>
</dbReference>
<evidence type="ECO:0000256" key="2">
    <source>
        <dbReference type="ARBA" id="ARBA00022676"/>
    </source>
</evidence>
<evidence type="ECO:0000256" key="5">
    <source>
        <dbReference type="RuleBase" id="RU003718"/>
    </source>
</evidence>
<dbReference type="GO" id="GO:0015020">
    <property type="term" value="F:glucuronosyltransferase activity"/>
    <property type="evidence" value="ECO:0007669"/>
    <property type="project" value="UniProtKB-EC"/>
</dbReference>